<evidence type="ECO:0000313" key="2">
    <source>
        <dbReference type="EMBL" id="EFH55031.1"/>
    </source>
</evidence>
<keyword evidence="3" id="KW-1185">Reference proteome</keyword>
<dbReference type="AlphaFoldDB" id="D7LIA3"/>
<accession>D7LIA3</accession>
<sequence length="86" mass="9713">MASSVNGVVFVVSLMIVLLISTVTTYCEKIRSRSAPHDICKKKNGNALCKETCWIRETYQNGRCLILPKTTKLDCYCYHFDDGSKC</sequence>
<dbReference type="Gramene" id="fgenesh1_pm.C_scaffold_4000326">
    <property type="protein sequence ID" value="fgenesh1_pm.C_scaffold_4000326"/>
    <property type="gene ID" value="fgenesh1_pm.C_scaffold_4000326"/>
</dbReference>
<dbReference type="EMBL" id="GL348716">
    <property type="protein sequence ID" value="EFH55031.1"/>
    <property type="molecule type" value="Genomic_DNA"/>
</dbReference>
<reference evidence="3" key="1">
    <citation type="journal article" date="2011" name="Nat. Genet.">
        <title>The Arabidopsis lyrata genome sequence and the basis of rapid genome size change.</title>
        <authorList>
            <person name="Hu T.T."/>
            <person name="Pattyn P."/>
            <person name="Bakker E.G."/>
            <person name="Cao J."/>
            <person name="Cheng J.-F."/>
            <person name="Clark R.M."/>
            <person name="Fahlgren N."/>
            <person name="Fawcett J.A."/>
            <person name="Grimwood J."/>
            <person name="Gundlach H."/>
            <person name="Haberer G."/>
            <person name="Hollister J.D."/>
            <person name="Ossowski S."/>
            <person name="Ottilar R.P."/>
            <person name="Salamov A.A."/>
            <person name="Schneeberger K."/>
            <person name="Spannagl M."/>
            <person name="Wang X."/>
            <person name="Yang L."/>
            <person name="Nasrallah M.E."/>
            <person name="Bergelson J."/>
            <person name="Carrington J.C."/>
            <person name="Gaut B.S."/>
            <person name="Schmutz J."/>
            <person name="Mayer K.F.X."/>
            <person name="Van de Peer Y."/>
            <person name="Grigoriev I.V."/>
            <person name="Nordborg M."/>
            <person name="Weigel D."/>
            <person name="Guo Y.-L."/>
        </authorList>
    </citation>
    <scope>NUCLEOTIDE SEQUENCE [LARGE SCALE GENOMIC DNA]</scope>
    <source>
        <strain evidence="3">cv. MN47</strain>
    </source>
</reference>
<keyword evidence="1" id="KW-1133">Transmembrane helix</keyword>
<feature type="transmembrane region" description="Helical" evidence="1">
    <location>
        <begin position="6"/>
        <end position="27"/>
    </location>
</feature>
<dbReference type="HOGENOM" id="CLU_191724_0_0_1"/>
<evidence type="ECO:0000313" key="3">
    <source>
        <dbReference type="Proteomes" id="UP000008694"/>
    </source>
</evidence>
<dbReference type="Proteomes" id="UP000008694">
    <property type="component" value="Unassembled WGS sequence"/>
</dbReference>
<keyword evidence="1" id="KW-0472">Membrane</keyword>
<gene>
    <name evidence="2" type="ORF">ARALYDRAFT_320269</name>
</gene>
<organism evidence="3">
    <name type="scientific">Arabidopsis lyrata subsp. lyrata</name>
    <name type="common">Lyre-leaved rock-cress</name>
    <dbReference type="NCBI Taxonomy" id="81972"/>
    <lineage>
        <taxon>Eukaryota</taxon>
        <taxon>Viridiplantae</taxon>
        <taxon>Streptophyta</taxon>
        <taxon>Embryophyta</taxon>
        <taxon>Tracheophyta</taxon>
        <taxon>Spermatophyta</taxon>
        <taxon>Magnoliopsida</taxon>
        <taxon>eudicotyledons</taxon>
        <taxon>Gunneridae</taxon>
        <taxon>Pentapetalae</taxon>
        <taxon>rosids</taxon>
        <taxon>malvids</taxon>
        <taxon>Brassicales</taxon>
        <taxon>Brassicaceae</taxon>
        <taxon>Camelineae</taxon>
        <taxon>Arabidopsis</taxon>
    </lineage>
</organism>
<evidence type="ECO:0000256" key="1">
    <source>
        <dbReference type="SAM" id="Phobius"/>
    </source>
</evidence>
<protein>
    <submittedName>
        <fullName evidence="2">Uncharacterized protein</fullName>
    </submittedName>
</protein>
<proteinExistence type="predicted"/>
<keyword evidence="1" id="KW-0812">Transmembrane</keyword>
<name>D7LIA3_ARALL</name>